<keyword evidence="6" id="KW-0436">Ligase</keyword>
<dbReference type="EC" id="6.3.3.2" evidence="5"/>
<evidence type="ECO:0000256" key="4">
    <source>
        <dbReference type="PIRSR" id="PIRSR006806-1"/>
    </source>
</evidence>
<dbReference type="Pfam" id="PF01812">
    <property type="entry name" value="5-FTHF_cyc-lig"/>
    <property type="match status" value="1"/>
</dbReference>
<dbReference type="PIRSF" id="PIRSF006806">
    <property type="entry name" value="FTHF_cligase"/>
    <property type="match status" value="1"/>
</dbReference>
<keyword evidence="2 4" id="KW-0547">Nucleotide-binding</keyword>
<keyword evidence="3 4" id="KW-0067">ATP-binding</keyword>
<dbReference type="AlphaFoldDB" id="A0A327KC63"/>
<comment type="cofactor">
    <cofactor evidence="5">
        <name>Mg(2+)</name>
        <dbReference type="ChEBI" id="CHEBI:18420"/>
    </cofactor>
</comment>
<reference evidence="6 7" key="1">
    <citation type="submission" date="2017-07" db="EMBL/GenBank/DDBJ databases">
        <title>Draft Genome Sequences of Select Purple Nonsulfur Bacteria.</title>
        <authorList>
            <person name="Lasarre B."/>
            <person name="Mckinlay J.B."/>
        </authorList>
    </citation>
    <scope>NUCLEOTIDE SEQUENCE [LARGE SCALE GENOMIC DNA]</scope>
    <source>
        <strain evidence="6 7">DSM 11907</strain>
    </source>
</reference>
<feature type="binding site" evidence="4">
    <location>
        <position position="64"/>
    </location>
    <ligand>
        <name>substrate</name>
    </ligand>
</feature>
<protein>
    <recommendedName>
        <fullName evidence="5">5-formyltetrahydrofolate cyclo-ligase</fullName>
        <ecNumber evidence="5">6.3.3.2</ecNumber>
    </recommendedName>
</protein>
<organism evidence="6 7">
    <name type="scientific">Rhodoplanes elegans</name>
    <dbReference type="NCBI Taxonomy" id="29408"/>
    <lineage>
        <taxon>Bacteria</taxon>
        <taxon>Pseudomonadati</taxon>
        <taxon>Pseudomonadota</taxon>
        <taxon>Alphaproteobacteria</taxon>
        <taxon>Hyphomicrobiales</taxon>
        <taxon>Nitrobacteraceae</taxon>
        <taxon>Rhodoplanes</taxon>
    </lineage>
</organism>
<dbReference type="InterPro" id="IPR002698">
    <property type="entry name" value="FTHF_cligase"/>
</dbReference>
<keyword evidence="7" id="KW-1185">Reference proteome</keyword>
<dbReference type="GO" id="GO:0009396">
    <property type="term" value="P:folic acid-containing compound biosynthetic process"/>
    <property type="evidence" value="ECO:0007669"/>
    <property type="project" value="TreeGrafter"/>
</dbReference>
<dbReference type="SUPFAM" id="SSF100950">
    <property type="entry name" value="NagB/RpiA/CoA transferase-like"/>
    <property type="match status" value="1"/>
</dbReference>
<feature type="binding site" evidence="4">
    <location>
        <position position="59"/>
    </location>
    <ligand>
        <name>substrate</name>
    </ligand>
</feature>
<dbReference type="GO" id="GO:0030272">
    <property type="term" value="F:5-formyltetrahydrofolate cyclo-ligase activity"/>
    <property type="evidence" value="ECO:0007669"/>
    <property type="project" value="UniProtKB-EC"/>
</dbReference>
<dbReference type="GO" id="GO:0046872">
    <property type="term" value="F:metal ion binding"/>
    <property type="evidence" value="ECO:0007669"/>
    <property type="project" value="UniProtKB-KW"/>
</dbReference>
<dbReference type="InterPro" id="IPR037171">
    <property type="entry name" value="NagB/RpiA_transferase-like"/>
</dbReference>
<evidence type="ECO:0000256" key="5">
    <source>
        <dbReference type="RuleBase" id="RU361279"/>
    </source>
</evidence>
<comment type="similarity">
    <text evidence="1 5">Belongs to the 5-formyltetrahydrofolate cyclo-ligase family.</text>
</comment>
<gene>
    <name evidence="6" type="ORF">CH338_18865</name>
</gene>
<feature type="binding site" evidence="4">
    <location>
        <begin position="14"/>
        <end position="18"/>
    </location>
    <ligand>
        <name>ATP</name>
        <dbReference type="ChEBI" id="CHEBI:30616"/>
    </ligand>
</feature>
<dbReference type="EMBL" id="NPEU01000250">
    <property type="protein sequence ID" value="RAI35674.1"/>
    <property type="molecule type" value="Genomic_DNA"/>
</dbReference>
<comment type="caution">
    <text evidence="6">The sequence shown here is derived from an EMBL/GenBank/DDBJ whole genome shotgun (WGS) entry which is preliminary data.</text>
</comment>
<dbReference type="GO" id="GO:0005524">
    <property type="term" value="F:ATP binding"/>
    <property type="evidence" value="ECO:0007669"/>
    <property type="project" value="UniProtKB-KW"/>
</dbReference>
<dbReference type="Proteomes" id="UP000248863">
    <property type="component" value="Unassembled WGS sequence"/>
</dbReference>
<dbReference type="NCBIfam" id="TIGR02727">
    <property type="entry name" value="MTHFS_bact"/>
    <property type="match status" value="1"/>
</dbReference>
<sequence length="197" mass="20658">MSPKSPIDPVAADKAALRKAALDRRDELPAQDRAAAAEAIAARPLPVPVGAGTVVSGYMAIHSEIDPAPLMRRFVENGAGLALPVVQGRGKPLLFRAWAPGVPLTTAGFGLLEPGPEAPVVVPDVLLVPLAAFDRAGHRIGYGAGHYDMTLAALRAEKPVVAIGLAYASQEIVRVPANDRDARLDLVLTEAEIIDCR</sequence>
<keyword evidence="5" id="KW-0479">Metal-binding</keyword>
<evidence type="ECO:0000256" key="3">
    <source>
        <dbReference type="ARBA" id="ARBA00022840"/>
    </source>
</evidence>
<dbReference type="PANTHER" id="PTHR23407">
    <property type="entry name" value="ATPASE INHIBITOR/5-FORMYLTETRAHYDROFOLATE CYCLO-LIGASE"/>
    <property type="match status" value="1"/>
</dbReference>
<dbReference type="GO" id="GO:0035999">
    <property type="term" value="P:tetrahydrofolate interconversion"/>
    <property type="evidence" value="ECO:0007669"/>
    <property type="project" value="TreeGrafter"/>
</dbReference>
<comment type="catalytic activity">
    <reaction evidence="5">
        <text>(6S)-5-formyl-5,6,7,8-tetrahydrofolate + ATP = (6R)-5,10-methenyltetrahydrofolate + ADP + phosphate</text>
        <dbReference type="Rhea" id="RHEA:10488"/>
        <dbReference type="ChEBI" id="CHEBI:30616"/>
        <dbReference type="ChEBI" id="CHEBI:43474"/>
        <dbReference type="ChEBI" id="CHEBI:57455"/>
        <dbReference type="ChEBI" id="CHEBI:57457"/>
        <dbReference type="ChEBI" id="CHEBI:456216"/>
        <dbReference type="EC" id="6.3.3.2"/>
    </reaction>
</comment>
<evidence type="ECO:0000313" key="6">
    <source>
        <dbReference type="EMBL" id="RAI35674.1"/>
    </source>
</evidence>
<evidence type="ECO:0000256" key="1">
    <source>
        <dbReference type="ARBA" id="ARBA00010638"/>
    </source>
</evidence>
<dbReference type="InterPro" id="IPR024185">
    <property type="entry name" value="FTHF_cligase-like_sf"/>
</dbReference>
<keyword evidence="5" id="KW-0460">Magnesium</keyword>
<evidence type="ECO:0000256" key="2">
    <source>
        <dbReference type="ARBA" id="ARBA00022741"/>
    </source>
</evidence>
<name>A0A327KC63_9BRAD</name>
<feature type="binding site" evidence="4">
    <location>
        <begin position="139"/>
        <end position="147"/>
    </location>
    <ligand>
        <name>ATP</name>
        <dbReference type="ChEBI" id="CHEBI:30616"/>
    </ligand>
</feature>
<evidence type="ECO:0000313" key="7">
    <source>
        <dbReference type="Proteomes" id="UP000248863"/>
    </source>
</evidence>
<dbReference type="Gene3D" id="3.40.50.10420">
    <property type="entry name" value="NagB/RpiA/CoA transferase-like"/>
    <property type="match status" value="1"/>
</dbReference>
<dbReference type="RefSeq" id="WP_111358669.1">
    <property type="nucleotide sequence ID" value="NZ_NHSK01000304.1"/>
</dbReference>
<dbReference type="PANTHER" id="PTHR23407:SF1">
    <property type="entry name" value="5-FORMYLTETRAHYDROFOLATE CYCLO-LIGASE"/>
    <property type="match status" value="1"/>
</dbReference>
<dbReference type="OrthoDB" id="9801938at2"/>
<accession>A0A327KC63</accession>
<proteinExistence type="inferred from homology"/>